<feature type="region of interest" description="Disordered" evidence="1">
    <location>
        <begin position="130"/>
        <end position="161"/>
    </location>
</feature>
<dbReference type="Gene3D" id="3.30.200.20">
    <property type="entry name" value="Phosphorylase Kinase, domain 1"/>
    <property type="match status" value="1"/>
</dbReference>
<dbReference type="Gene3D" id="1.20.58.80">
    <property type="entry name" value="Phosphotransferase system, lactose/cellobiose-type IIA subunit"/>
    <property type="match status" value="1"/>
</dbReference>
<feature type="region of interest" description="Disordered" evidence="1">
    <location>
        <begin position="594"/>
        <end position="646"/>
    </location>
</feature>
<dbReference type="InterPro" id="IPR011009">
    <property type="entry name" value="Kinase-like_dom_sf"/>
</dbReference>
<feature type="compositionally biased region" description="Acidic residues" evidence="1">
    <location>
        <begin position="135"/>
        <end position="144"/>
    </location>
</feature>
<dbReference type="PANTHER" id="PTHR15508:SF8">
    <property type="entry name" value="LD24550P"/>
    <property type="match status" value="1"/>
</dbReference>
<proteinExistence type="predicted"/>
<reference evidence="4" key="1">
    <citation type="submission" date="2025-08" db="UniProtKB">
        <authorList>
            <consortium name="RefSeq"/>
        </authorList>
    </citation>
    <scope>IDENTIFICATION</scope>
</reference>
<dbReference type="CDD" id="cd02677">
    <property type="entry name" value="MIT_SNX15"/>
    <property type="match status" value="1"/>
</dbReference>
<feature type="region of interest" description="Disordered" evidence="1">
    <location>
        <begin position="382"/>
        <end position="416"/>
    </location>
</feature>
<evidence type="ECO:0000259" key="2">
    <source>
        <dbReference type="SMART" id="SM00745"/>
    </source>
</evidence>
<gene>
    <name evidence="4" type="primary">LOC106808279</name>
</gene>
<feature type="region of interest" description="Disordered" evidence="1">
    <location>
        <begin position="239"/>
        <end position="302"/>
    </location>
</feature>
<organism evidence="3 4">
    <name type="scientific">Priapulus caudatus</name>
    <name type="common">Priapulid worm</name>
    <dbReference type="NCBI Taxonomy" id="37621"/>
    <lineage>
        <taxon>Eukaryota</taxon>
        <taxon>Metazoa</taxon>
        <taxon>Ecdysozoa</taxon>
        <taxon>Scalidophora</taxon>
        <taxon>Priapulida</taxon>
        <taxon>Priapulimorpha</taxon>
        <taxon>Priapulimorphida</taxon>
        <taxon>Priapulidae</taxon>
        <taxon>Priapulus</taxon>
    </lineage>
</organism>
<dbReference type="InterPro" id="IPR007330">
    <property type="entry name" value="MIT_dom"/>
</dbReference>
<feature type="compositionally biased region" description="Polar residues" evidence="1">
    <location>
        <begin position="398"/>
        <end position="412"/>
    </location>
</feature>
<protein>
    <submittedName>
        <fullName evidence="4">Uncharacterized protein LOC106808279</fullName>
    </submittedName>
</protein>
<feature type="region of interest" description="Disordered" evidence="1">
    <location>
        <begin position="51"/>
        <end position="103"/>
    </location>
</feature>
<name>A0ABM1E2J0_PRICU</name>
<dbReference type="RefSeq" id="XP_014666411.1">
    <property type="nucleotide sequence ID" value="XM_014810925.1"/>
</dbReference>
<feature type="compositionally biased region" description="Basic and acidic residues" evidence="1">
    <location>
        <begin position="57"/>
        <end position="71"/>
    </location>
</feature>
<evidence type="ECO:0000256" key="1">
    <source>
        <dbReference type="SAM" id="MobiDB-lite"/>
    </source>
</evidence>
<feature type="compositionally biased region" description="Polar residues" evidence="1">
    <location>
        <begin position="145"/>
        <end position="161"/>
    </location>
</feature>
<dbReference type="SUPFAM" id="SSF56112">
    <property type="entry name" value="Protein kinase-like (PK-like)"/>
    <property type="match status" value="1"/>
</dbReference>
<dbReference type="GeneID" id="106808279"/>
<feature type="compositionally biased region" description="Acidic residues" evidence="1">
    <location>
        <begin position="624"/>
        <end position="645"/>
    </location>
</feature>
<evidence type="ECO:0000313" key="3">
    <source>
        <dbReference type="Proteomes" id="UP000695022"/>
    </source>
</evidence>
<accession>A0ABM1E2J0</accession>
<dbReference type="InterPro" id="IPR051866">
    <property type="entry name" value="Intracell_Sig-Traffick_Protein"/>
</dbReference>
<dbReference type="Proteomes" id="UP000695022">
    <property type="component" value="Unplaced"/>
</dbReference>
<dbReference type="SMART" id="SM00745">
    <property type="entry name" value="MIT"/>
    <property type="match status" value="1"/>
</dbReference>
<feature type="domain" description="MIT" evidence="2">
    <location>
        <begin position="310"/>
        <end position="387"/>
    </location>
</feature>
<evidence type="ECO:0000313" key="4">
    <source>
        <dbReference type="RefSeq" id="XP_014666411.1"/>
    </source>
</evidence>
<keyword evidence="3" id="KW-1185">Reference proteome</keyword>
<feature type="compositionally biased region" description="Polar residues" evidence="1">
    <location>
        <begin position="283"/>
        <end position="292"/>
    </location>
</feature>
<dbReference type="SUPFAM" id="SSF116846">
    <property type="entry name" value="MIT domain"/>
    <property type="match status" value="1"/>
</dbReference>
<dbReference type="Pfam" id="PF04212">
    <property type="entry name" value="MIT"/>
    <property type="match status" value="1"/>
</dbReference>
<dbReference type="PANTHER" id="PTHR15508">
    <property type="entry name" value="RIBOSOMAL PROTEIN S6 KINASE"/>
    <property type="match status" value="1"/>
</dbReference>
<dbReference type="InterPro" id="IPR036181">
    <property type="entry name" value="MIT_dom_sf"/>
</dbReference>
<sequence length="771" mass="82656">MLEFIAQHYPLFTSKSFLEFFEGAVALDPGREMKALRDEILQPTVIQDGVASQTSAIHEENHSSAKGDTHVIEASPGVDSSSASASRDPCDGGVAKSGSKPSGRELAAQAESLTSLGGVWQYRQTADNLSLSSDDNADVDDDENSFTTFTESESGLSTPLPSSDISLFDPLADASPVAAASNAWLLSAMVACAQLEKPEPQRRLDALQFPKAFSEYEDVETPKAEAPREFADADSLDMQEAGGVPDAPWRESSSSSSIPAPQPRDRGSMTLPVRSPQRVLGSKPSTPCRTPTSPAPQPLLSPEVLDINGKGAYIYEAANLISLAQENEADGQCRLSFQYYKMGVSLLLKGVQGDGDASRREAVRRKTAQYLMKAEDLYNNHLSATDTDNQRWGEDSETSPSRQYQQPQQLEDNSPALLEGPTVELGYYKVLGIIDKALLVLDSTSERTFALKVLSKTSSPTSSYSIVPTTVPHMVKLVRFYETDNAIFLVLELAAGGKLWSYVSSYLNQQASGFPHDDDDDDVFADAHEQRLRRPDGSAAAHSGAPAAAERDLLRIPECASGGSSQSSVESNEACTRGYAELFKNYASNVGRTFRRMSGGEPPPPDPRAGGASGGGECAPCVVAEEESDDDDDDDDGGDDFDDFESVISGARPSMHNFSINSVDSDHGFRERALSSLDGEHSVHERALSSGGALADASLESLRAAKSRPSDGRVRKSLDSVVPPSLFCESAIADSFALFCESSIAHSIVPPMLFCESSVAHNVVPPTLYSS</sequence>